<dbReference type="Gene3D" id="3.30.300.30">
    <property type="match status" value="1"/>
</dbReference>
<proteinExistence type="inferred from homology"/>
<dbReference type="STRING" id="988480.A0A075AQG5"/>
<evidence type="ECO:0000259" key="4">
    <source>
        <dbReference type="Pfam" id="PF13193"/>
    </source>
</evidence>
<dbReference type="Pfam" id="PF13193">
    <property type="entry name" value="AMP-binding_C"/>
    <property type="match status" value="1"/>
</dbReference>
<evidence type="ECO:0000313" key="5">
    <source>
        <dbReference type="EMBL" id="EPZ32491.1"/>
    </source>
</evidence>
<sequence>MNSYDPLTNFLSPNYLRKPAIVYPTELNYFDLITLIDKFSRILATTCPTAHDAPVCLLLGNTIEFLLAFYSCIKIGVPAAPLNIKYTQTELEYYISDLKPCLIVIPYQDEGIKRVINAIAKSYNISILGIKVSNAIEIDYWASTKSRIIVNGEQTNLYKNYFENVVLILHTSGSTGKPKSVPIKYRNLLHSVRSICHFYSLSPIDATVVVMPLFHVHGLIGVAMTTLTSGGSLVLPGGFSATKFLDLFKTYKCTWFSAVPTIHSILMTLPEYQGILHGQTKRNFGCLRFVRSCSSPLSKSLYEQMIKVYDVPVLQAYAMTEASHQMCSNTLINTRVGSVGLSTSVDFRILTNNQLHNEPHVQGEICISGPSVIDGYLMNEKANRELFINGFFRTGDVGYLDQDKYIYLTGRLKEIINRGGEKIAPQEIDDVLNKHPSVKEAICFGIPHEIYGQVVKAVVVMKNNVQFNQKLIDEHCKKHLASFKCPHVYEVVQSLPRTSTGKIQRLKVASIYGDKVVSKI</sequence>
<protein>
    <submittedName>
        <fullName evidence="5">AMP-binding domain-containing protein</fullName>
    </submittedName>
    <submittedName>
        <fullName evidence="6">O-succinylbenzoate-CoA ligase</fullName>
    </submittedName>
</protein>
<dbReference type="InterPro" id="IPR042099">
    <property type="entry name" value="ANL_N_sf"/>
</dbReference>
<dbReference type="InterPro" id="IPR000873">
    <property type="entry name" value="AMP-dep_synth/lig_dom"/>
</dbReference>
<comment type="similarity">
    <text evidence="1">Belongs to the ATP-dependent AMP-binding enzyme family.</text>
</comment>
<dbReference type="AlphaFoldDB" id="A0A075AQG5"/>
<dbReference type="SUPFAM" id="SSF56801">
    <property type="entry name" value="Acetyl-CoA synthetase-like"/>
    <property type="match status" value="1"/>
</dbReference>
<accession>A0A075AQG5</accession>
<feature type="domain" description="AMP-dependent synthetase/ligase" evidence="3">
    <location>
        <begin position="17"/>
        <end position="377"/>
    </location>
</feature>
<dbReference type="InterPro" id="IPR045851">
    <property type="entry name" value="AMP-bd_C_sf"/>
</dbReference>
<dbReference type="Gene3D" id="3.40.50.12780">
    <property type="entry name" value="N-terminal domain of ligase-like"/>
    <property type="match status" value="1"/>
</dbReference>
<dbReference type="EMBL" id="ML005105">
    <property type="protein sequence ID" value="RKP20151.1"/>
    <property type="molecule type" value="Genomic_DNA"/>
</dbReference>
<reference evidence="6" key="3">
    <citation type="submission" date="2018-08" db="EMBL/GenBank/DDBJ databases">
        <title>Leveraging single-cell genomics to expand the Fungal Tree of Life.</title>
        <authorList>
            <consortium name="DOE Joint Genome Institute"/>
            <person name="Ahrendt S.R."/>
            <person name="Quandt C.A."/>
            <person name="Ciobanu D."/>
            <person name="Clum A."/>
            <person name="Salamov A."/>
            <person name="Andreopoulos B."/>
            <person name="Cheng J.-F."/>
            <person name="Woyke T."/>
            <person name="Pelin A."/>
            <person name="Henrissat B."/>
            <person name="Reynolds N."/>
            <person name="Benny G.L."/>
            <person name="Smith M.E."/>
            <person name="James T.Y."/>
            <person name="Grigoriev I.V."/>
        </authorList>
    </citation>
    <scope>NUCLEOTIDE SEQUENCE</scope>
    <source>
        <strain evidence="6">CSF55</strain>
    </source>
</reference>
<keyword evidence="7" id="KW-1185">Reference proteome</keyword>
<dbReference type="OMA" id="TFRGYYR"/>
<dbReference type="Proteomes" id="UP000281549">
    <property type="component" value="Unassembled WGS sequence"/>
</dbReference>
<dbReference type="Proteomes" id="UP000030755">
    <property type="component" value="Unassembled WGS sequence"/>
</dbReference>
<dbReference type="GO" id="GO:0006631">
    <property type="term" value="P:fatty acid metabolic process"/>
    <property type="evidence" value="ECO:0007669"/>
    <property type="project" value="TreeGrafter"/>
</dbReference>
<evidence type="ECO:0000313" key="7">
    <source>
        <dbReference type="Proteomes" id="UP000030755"/>
    </source>
</evidence>
<dbReference type="PROSITE" id="PS00455">
    <property type="entry name" value="AMP_BINDING"/>
    <property type="match status" value="1"/>
</dbReference>
<evidence type="ECO:0000313" key="8">
    <source>
        <dbReference type="Proteomes" id="UP000281549"/>
    </source>
</evidence>
<evidence type="ECO:0000313" key="6">
    <source>
        <dbReference type="EMBL" id="RKP20151.1"/>
    </source>
</evidence>
<name>A0A075AQG5_ROZAC</name>
<dbReference type="InterPro" id="IPR020845">
    <property type="entry name" value="AMP-binding_CS"/>
</dbReference>
<organism evidence="5 7">
    <name type="scientific">Rozella allomycis (strain CSF55)</name>
    <dbReference type="NCBI Taxonomy" id="988480"/>
    <lineage>
        <taxon>Eukaryota</taxon>
        <taxon>Fungi</taxon>
        <taxon>Fungi incertae sedis</taxon>
        <taxon>Cryptomycota</taxon>
        <taxon>Cryptomycota incertae sedis</taxon>
        <taxon>Rozella</taxon>
    </lineage>
</organism>
<dbReference type="PANTHER" id="PTHR43201:SF5">
    <property type="entry name" value="MEDIUM-CHAIN ACYL-COA LIGASE ACSF2, MITOCHONDRIAL"/>
    <property type="match status" value="1"/>
</dbReference>
<reference evidence="5 7" key="1">
    <citation type="journal article" date="2013" name="Curr. Biol.">
        <title>Shared signatures of parasitism and phylogenomics unite Cryptomycota and microsporidia.</title>
        <authorList>
            <person name="James T.Y."/>
            <person name="Pelin A."/>
            <person name="Bonen L."/>
            <person name="Ahrendt S."/>
            <person name="Sain D."/>
            <person name="Corradi N."/>
            <person name="Stajich J.E."/>
        </authorList>
    </citation>
    <scope>NUCLEOTIDE SEQUENCE [LARGE SCALE GENOMIC DNA]</scope>
    <source>
        <strain evidence="5 7">CSF55</strain>
        <strain evidence="5 7">CSF55</strain>
    </source>
</reference>
<dbReference type="PANTHER" id="PTHR43201">
    <property type="entry name" value="ACYL-COA SYNTHETASE"/>
    <property type="match status" value="1"/>
</dbReference>
<feature type="domain" description="AMP-binding enzyme C-terminal" evidence="4">
    <location>
        <begin position="427"/>
        <end position="502"/>
    </location>
</feature>
<evidence type="ECO:0000256" key="1">
    <source>
        <dbReference type="ARBA" id="ARBA00006432"/>
    </source>
</evidence>
<reference evidence="8" key="2">
    <citation type="journal article" date="2018" name="Nat. Microbiol.">
        <title>Leveraging single-cell genomics to expand the fungal tree of life.</title>
        <authorList>
            <person name="Ahrendt S.R."/>
            <person name="Quandt C.A."/>
            <person name="Ciobanu D."/>
            <person name="Clum A."/>
            <person name="Salamov A."/>
            <person name="Andreopoulos B."/>
            <person name="Cheng J.F."/>
            <person name="Woyke T."/>
            <person name="Pelin A."/>
            <person name="Henrissat B."/>
            <person name="Reynolds N.K."/>
            <person name="Benny G.L."/>
            <person name="Smith M.E."/>
            <person name="James T.Y."/>
            <person name="Grigoriev I.V."/>
        </authorList>
    </citation>
    <scope>NUCLEOTIDE SEQUENCE [LARGE SCALE GENOMIC DNA]</scope>
    <source>
        <strain evidence="8">CSF55</strain>
    </source>
</reference>
<dbReference type="HOGENOM" id="CLU_000022_59_0_1"/>
<evidence type="ECO:0000259" key="3">
    <source>
        <dbReference type="Pfam" id="PF00501"/>
    </source>
</evidence>
<dbReference type="InterPro" id="IPR025110">
    <property type="entry name" value="AMP-bd_C"/>
</dbReference>
<gene>
    <name evidence="5" type="ORF">O9G_004399</name>
    <name evidence="6" type="ORF">ROZALSC1DRAFT_28340</name>
</gene>
<keyword evidence="2 6" id="KW-0436">Ligase</keyword>
<dbReference type="Pfam" id="PF00501">
    <property type="entry name" value="AMP-binding"/>
    <property type="match status" value="1"/>
</dbReference>
<dbReference type="OrthoDB" id="3633556at2759"/>
<dbReference type="EMBL" id="KE561146">
    <property type="protein sequence ID" value="EPZ32491.1"/>
    <property type="molecule type" value="Genomic_DNA"/>
</dbReference>
<dbReference type="GO" id="GO:0031956">
    <property type="term" value="F:medium-chain fatty acid-CoA ligase activity"/>
    <property type="evidence" value="ECO:0007669"/>
    <property type="project" value="TreeGrafter"/>
</dbReference>
<evidence type="ECO:0000256" key="2">
    <source>
        <dbReference type="ARBA" id="ARBA00022598"/>
    </source>
</evidence>